<protein>
    <submittedName>
        <fullName evidence="1">DUF3052 domain-containing protein</fullName>
    </submittedName>
</protein>
<evidence type="ECO:0000313" key="1">
    <source>
        <dbReference type="EMBL" id="OGI57834.1"/>
    </source>
</evidence>
<reference evidence="1 2" key="1">
    <citation type="journal article" date="2016" name="Nat. Commun.">
        <title>Thousands of microbial genomes shed light on interconnected biogeochemical processes in an aquifer system.</title>
        <authorList>
            <person name="Anantharaman K."/>
            <person name="Brown C.T."/>
            <person name="Hug L.A."/>
            <person name="Sharon I."/>
            <person name="Castelle C.J."/>
            <person name="Probst A.J."/>
            <person name="Thomas B.C."/>
            <person name="Singh A."/>
            <person name="Wilkins M.J."/>
            <person name="Karaoz U."/>
            <person name="Brodie E.L."/>
            <person name="Williams K.H."/>
            <person name="Hubbard S.S."/>
            <person name="Banfield J.F."/>
        </authorList>
    </citation>
    <scope>NUCLEOTIDE SEQUENCE [LARGE SCALE GENOMIC DNA]</scope>
</reference>
<comment type="caution">
    <text evidence="1">The sequence shown here is derived from an EMBL/GenBank/DDBJ whole genome shotgun (WGS) entry which is preliminary data.</text>
</comment>
<dbReference type="AlphaFoldDB" id="A0A1F6UKC5"/>
<proteinExistence type="predicted"/>
<evidence type="ECO:0000313" key="2">
    <source>
        <dbReference type="Proteomes" id="UP000177950"/>
    </source>
</evidence>
<organism evidence="1 2">
    <name type="scientific">Candidatus Muproteobacteria bacterium RBG_19FT_COMBO_61_10</name>
    <dbReference type="NCBI Taxonomy" id="1817761"/>
    <lineage>
        <taxon>Bacteria</taxon>
        <taxon>Pseudomonadati</taxon>
        <taxon>Pseudomonadota</taxon>
        <taxon>Candidatus Muproteobacteria</taxon>
    </lineage>
</organism>
<accession>A0A1F6UKC5</accession>
<dbReference type="Proteomes" id="UP000177950">
    <property type="component" value="Unassembled WGS sequence"/>
</dbReference>
<sequence length="136" mass="14860">MAGYSATPLAKKLGIKPGCKLFLSRAPKNYLQLVAPLPAGVTLAPRLTRTTDIVHLFTTERATLSKALSSFLKTLRPDAVIWVSWPKKAAKVPTDITEDVIRAVALPLGLVDVKVCALDDVWSGLKLVMRKENRKP</sequence>
<dbReference type="EMBL" id="MFSV01000107">
    <property type="protein sequence ID" value="OGI57834.1"/>
    <property type="molecule type" value="Genomic_DNA"/>
</dbReference>
<name>A0A1F6UKC5_9PROT</name>
<gene>
    <name evidence="1" type="ORF">A2V58_07315</name>
</gene>